<evidence type="ECO:0000313" key="2">
    <source>
        <dbReference type="EMBL" id="KAJ6217777.1"/>
    </source>
</evidence>
<evidence type="ECO:0000313" key="3">
    <source>
        <dbReference type="Proteomes" id="UP001142055"/>
    </source>
</evidence>
<feature type="transmembrane region" description="Helical" evidence="1">
    <location>
        <begin position="175"/>
        <end position="193"/>
    </location>
</feature>
<protein>
    <submittedName>
        <fullName evidence="2">Uncharacterized protein</fullName>
    </submittedName>
</protein>
<dbReference type="OrthoDB" id="10355228at2759"/>
<keyword evidence="3" id="KW-1185">Reference proteome</keyword>
<organism evidence="2 3">
    <name type="scientific">Blomia tropicalis</name>
    <name type="common">Mite</name>
    <dbReference type="NCBI Taxonomy" id="40697"/>
    <lineage>
        <taxon>Eukaryota</taxon>
        <taxon>Metazoa</taxon>
        <taxon>Ecdysozoa</taxon>
        <taxon>Arthropoda</taxon>
        <taxon>Chelicerata</taxon>
        <taxon>Arachnida</taxon>
        <taxon>Acari</taxon>
        <taxon>Acariformes</taxon>
        <taxon>Sarcoptiformes</taxon>
        <taxon>Astigmata</taxon>
        <taxon>Glycyphagoidea</taxon>
        <taxon>Echimyopodidae</taxon>
        <taxon>Blomia</taxon>
    </lineage>
</organism>
<dbReference type="OMA" id="YGLFKER"/>
<name>A0A9Q0M2Q3_BLOTA</name>
<keyword evidence="1" id="KW-0812">Transmembrane</keyword>
<feature type="transmembrane region" description="Helical" evidence="1">
    <location>
        <begin position="31"/>
        <end position="54"/>
    </location>
</feature>
<keyword evidence="1" id="KW-1133">Transmembrane helix</keyword>
<feature type="transmembrane region" description="Helical" evidence="1">
    <location>
        <begin position="149"/>
        <end position="168"/>
    </location>
</feature>
<feature type="transmembrane region" description="Helical" evidence="1">
    <location>
        <begin position="122"/>
        <end position="143"/>
    </location>
</feature>
<evidence type="ECO:0000256" key="1">
    <source>
        <dbReference type="SAM" id="Phobius"/>
    </source>
</evidence>
<gene>
    <name evidence="2" type="ORF">RDWZM_008934</name>
</gene>
<accession>A0A9Q0M2Q3</accession>
<dbReference type="Proteomes" id="UP001142055">
    <property type="component" value="Chromosome 3"/>
</dbReference>
<comment type="caution">
    <text evidence="2">The sequence shown here is derived from an EMBL/GenBank/DDBJ whole genome shotgun (WGS) entry which is preliminary data.</text>
</comment>
<dbReference type="EMBL" id="JAPWDV010000003">
    <property type="protein sequence ID" value="KAJ6217777.1"/>
    <property type="molecule type" value="Genomic_DNA"/>
</dbReference>
<sequence>MDQDKKREKQQQRQKFSIIAPKSVLYQTIKYVLLILNIMIVTTTAIVTIIVCLLPSIINEKKRTIENVLSFIQTGNVIIANDLQSSELSINNDGHNSNQRILNDEQQKLSSEDIETIRHIRYIILGLSACIILNQTLAVYGLFREQTCHVLISCVIIGLIGQLSLFILPGAVFHLILLYLIVSIGYVIQLGHLNSITKQPPPVSTRTTSRASSVEPFGTNKGSCCCRCKGCMCGGPIPAIVTPINTNHRKCSMPVQSNQAATSANIPYYYGSLGRKSRETKQFLNQLQTMRPDPEIYGGPRILNRNNMTNQSLFKSNNKMHNQANLNLDNYLYGNLNRDVPNYGYVALERDNNSTMI</sequence>
<proteinExistence type="predicted"/>
<dbReference type="AlphaFoldDB" id="A0A9Q0M2Q3"/>
<keyword evidence="1" id="KW-0472">Membrane</keyword>
<reference evidence="2" key="1">
    <citation type="submission" date="2022-12" db="EMBL/GenBank/DDBJ databases">
        <title>Genome assemblies of Blomia tropicalis.</title>
        <authorList>
            <person name="Cui Y."/>
        </authorList>
    </citation>
    <scope>NUCLEOTIDE SEQUENCE</scope>
    <source>
        <tissue evidence="2">Adult mites</tissue>
    </source>
</reference>